<keyword evidence="2" id="KW-1185">Reference proteome</keyword>
<dbReference type="PIRSF" id="PIRSF006421">
    <property type="entry name" value="UCP006421"/>
    <property type="match status" value="1"/>
</dbReference>
<sequence length="281" mass="29241">MTGAQIAFLPDGQRMHLHHGPIDLVVDVTGAGRAPALREAARRFETLLDELVLDLEQLRCPVDACNGPLGPVAETMRQAAKAHLPIFVTPMAAVAGAVADEIARVIGDHDCVETAYVNNGGDVALVLAPGSTLRAALAEGGFAEIGHDSPVRGVATSGWRGRSQSLGIADAVTVLAESAAKADVAATLIANHVDLPGHPAIARMAASALFSDSDLGERAVTVDVGLLDQGEVAEALDRGVAYARQCLDRGLIQAAHLTLNSDTRLVGGVYHLNRKEDLTHA</sequence>
<dbReference type="Proteomes" id="UP000199144">
    <property type="component" value="Unassembled WGS sequence"/>
</dbReference>
<organism evidence="1 2">
    <name type="scientific">Shimia aestuarii</name>
    <dbReference type="NCBI Taxonomy" id="254406"/>
    <lineage>
        <taxon>Bacteria</taxon>
        <taxon>Pseudomonadati</taxon>
        <taxon>Pseudomonadota</taxon>
        <taxon>Alphaproteobacteria</taxon>
        <taxon>Rhodobacterales</taxon>
        <taxon>Roseobacteraceae</taxon>
    </lineage>
</organism>
<reference evidence="1 2" key="1">
    <citation type="submission" date="2016-10" db="EMBL/GenBank/DDBJ databases">
        <authorList>
            <person name="de Groot N.N."/>
        </authorList>
    </citation>
    <scope>NUCLEOTIDE SEQUENCE [LARGE SCALE GENOMIC DNA]</scope>
    <source>
        <strain evidence="1 2">DSM 15283</strain>
    </source>
</reference>
<dbReference type="EMBL" id="FOTQ01000013">
    <property type="protein sequence ID" value="SFM70367.1"/>
    <property type="molecule type" value="Genomic_DNA"/>
</dbReference>
<dbReference type="OrthoDB" id="9814719at2"/>
<accession>A0A1I4T180</accession>
<dbReference type="AlphaFoldDB" id="A0A1I4T180"/>
<protein>
    <submittedName>
        <fullName evidence="1">Uncharacterized protein</fullName>
    </submittedName>
</protein>
<dbReference type="SUPFAM" id="SSF143631">
    <property type="entry name" value="ApbE-like"/>
    <property type="match status" value="1"/>
</dbReference>
<dbReference type="InterPro" id="IPR007183">
    <property type="entry name" value="UPF0280"/>
</dbReference>
<evidence type="ECO:0000313" key="2">
    <source>
        <dbReference type="Proteomes" id="UP000199144"/>
    </source>
</evidence>
<dbReference type="Gene3D" id="3.10.520.10">
    <property type="entry name" value="ApbE-like domains"/>
    <property type="match status" value="1"/>
</dbReference>
<dbReference type="NCBIfam" id="NF003322">
    <property type="entry name" value="PRK04334.1-2"/>
    <property type="match status" value="1"/>
</dbReference>
<dbReference type="InterPro" id="IPR003374">
    <property type="entry name" value="ApbE-like_sf"/>
</dbReference>
<evidence type="ECO:0000313" key="1">
    <source>
        <dbReference type="EMBL" id="SFM70367.1"/>
    </source>
</evidence>
<name>A0A1I4T180_9RHOB</name>
<proteinExistence type="predicted"/>
<dbReference type="STRING" id="254406.SAMN04488042_11315"/>
<dbReference type="RefSeq" id="WP_093096695.1">
    <property type="nucleotide sequence ID" value="NZ_FOTQ01000013.1"/>
</dbReference>
<gene>
    <name evidence="1" type="ORF">SAMN04488042_11315</name>
</gene>